<dbReference type="NCBIfam" id="TIGR04438">
    <property type="entry name" value="small_Trp_rich"/>
    <property type="match status" value="1"/>
</dbReference>
<keyword evidence="1" id="KW-0472">Membrane</keyword>
<gene>
    <name evidence="2" type="ORF">Tchar_01110</name>
</gene>
<dbReference type="Proteomes" id="UP000318294">
    <property type="component" value="Unassembled WGS sequence"/>
</dbReference>
<keyword evidence="1" id="KW-0812">Transmembrane</keyword>
<keyword evidence="1" id="KW-1133">Transmembrane helix</keyword>
<dbReference type="OrthoDB" id="8689816at2"/>
<evidence type="ECO:0000313" key="2">
    <source>
        <dbReference type="EMBL" id="TSE34919.1"/>
    </source>
</evidence>
<feature type="transmembrane region" description="Helical" evidence="1">
    <location>
        <begin position="26"/>
        <end position="43"/>
    </location>
</feature>
<organism evidence="2 3">
    <name type="scientific">Tepidimonas charontis</name>
    <dbReference type="NCBI Taxonomy" id="2267262"/>
    <lineage>
        <taxon>Bacteria</taxon>
        <taxon>Pseudomonadati</taxon>
        <taxon>Pseudomonadota</taxon>
        <taxon>Betaproteobacteria</taxon>
        <taxon>Burkholderiales</taxon>
        <taxon>Tepidimonas</taxon>
    </lineage>
</organism>
<evidence type="ECO:0000313" key="3">
    <source>
        <dbReference type="Proteomes" id="UP000318294"/>
    </source>
</evidence>
<protein>
    <submittedName>
        <fullName evidence="2">Small Trp-rich protein</fullName>
    </submittedName>
</protein>
<dbReference type="AlphaFoldDB" id="A0A554XGK6"/>
<reference evidence="2 3" key="1">
    <citation type="submission" date="2019-07" db="EMBL/GenBank/DDBJ databases">
        <title>Tepidimonas charontis SPSP-6 draft genome.</title>
        <authorList>
            <person name="Da Costa M.S."/>
            <person name="Froufe H.J.C."/>
            <person name="Egas C."/>
            <person name="Albuquerque L."/>
        </authorList>
    </citation>
    <scope>NUCLEOTIDE SEQUENCE [LARGE SCALE GENOMIC DNA]</scope>
    <source>
        <strain evidence="2 3">SPSP-6</strain>
    </source>
</reference>
<dbReference type="EMBL" id="VJON01000013">
    <property type="protein sequence ID" value="TSE34919.1"/>
    <property type="molecule type" value="Genomic_DNA"/>
</dbReference>
<comment type="caution">
    <text evidence="2">The sequence shown here is derived from an EMBL/GenBank/DDBJ whole genome shotgun (WGS) entry which is preliminary data.</text>
</comment>
<sequence>MAFLLVGVVLLALKWGGVEPVAGLDWGWVAAPFGAAVLWWWWADWSGYTQRKAMEKEAARKAKREAKARRALRLPPSRV</sequence>
<dbReference type="RefSeq" id="WP_144328088.1">
    <property type="nucleotide sequence ID" value="NZ_VJON01000013.1"/>
</dbReference>
<keyword evidence="3" id="KW-1185">Reference proteome</keyword>
<name>A0A554XGK6_9BURK</name>
<dbReference type="InterPro" id="IPR031044">
    <property type="entry name" value="Small_Trp_rich"/>
</dbReference>
<accession>A0A554XGK6</accession>
<evidence type="ECO:0000256" key="1">
    <source>
        <dbReference type="SAM" id="Phobius"/>
    </source>
</evidence>
<proteinExistence type="predicted"/>